<evidence type="ECO:0000313" key="3">
    <source>
        <dbReference type="EMBL" id="KAK9918799.1"/>
    </source>
</evidence>
<dbReference type="Pfam" id="PF25498">
    <property type="entry name" value="DUF7912"/>
    <property type="match status" value="1"/>
</dbReference>
<organism evidence="3 4">
    <name type="scientific">Coccomyxa subellipsoidea</name>
    <dbReference type="NCBI Taxonomy" id="248742"/>
    <lineage>
        <taxon>Eukaryota</taxon>
        <taxon>Viridiplantae</taxon>
        <taxon>Chlorophyta</taxon>
        <taxon>core chlorophytes</taxon>
        <taxon>Trebouxiophyceae</taxon>
        <taxon>Trebouxiophyceae incertae sedis</taxon>
        <taxon>Coccomyxaceae</taxon>
        <taxon>Coccomyxa</taxon>
    </lineage>
</organism>
<evidence type="ECO:0000259" key="2">
    <source>
        <dbReference type="Pfam" id="PF25498"/>
    </source>
</evidence>
<dbReference type="PANTHER" id="PTHR34544">
    <property type="entry name" value="OSJNBA0006B20.18 PROTEIN"/>
    <property type="match status" value="1"/>
</dbReference>
<sequence>MAAKGLLQRQPCLITHLARVNIPGAPRVLGTSTCFAKAPLNSMDEVIQDMESQEFPARTVDYDADSDSVDEFPVDGFSEDDLQLVEEFVEDVTTSKGRPLEDDEDDTEGEPDLTSTSGDGPIVEFAGLPEWGKPALEVAKQVLSTPEMEDLELYSFRAAALRDRLYIRIDKMDDLYGSPTLDKVALFSRMFAEALEARLGEEVADKLSVEVSSPGAERIVRVPRELQRFGSLPMQVTFVKEPGSTETNTKVLSLIELNEEQGTSRWGLADAKANRRKGVMKLSKKEAAITFDLPISSLQLIKLHLEL</sequence>
<dbReference type="SUPFAM" id="SSF75420">
    <property type="entry name" value="YhbC-like, N-terminal domain"/>
    <property type="match status" value="1"/>
</dbReference>
<proteinExistence type="inferred from homology"/>
<name>A0ABR2Z5U0_9CHLO</name>
<accession>A0ABR2Z5U0</accession>
<feature type="domain" description="DUF7912" evidence="2">
    <location>
        <begin position="219"/>
        <end position="304"/>
    </location>
</feature>
<feature type="region of interest" description="Disordered" evidence="1">
    <location>
        <begin position="91"/>
        <end position="121"/>
    </location>
</feature>
<gene>
    <name evidence="3" type="ORF">WJX75_007027</name>
</gene>
<dbReference type="Proteomes" id="UP001491310">
    <property type="component" value="Unassembled WGS sequence"/>
</dbReference>
<evidence type="ECO:0000256" key="1">
    <source>
        <dbReference type="SAM" id="MobiDB-lite"/>
    </source>
</evidence>
<protein>
    <recommendedName>
        <fullName evidence="2">DUF7912 domain-containing protein</fullName>
    </recommendedName>
</protein>
<dbReference type="InterPro" id="IPR003728">
    <property type="entry name" value="Ribosome_maturation_RimP"/>
</dbReference>
<evidence type="ECO:0000313" key="4">
    <source>
        <dbReference type="Proteomes" id="UP001491310"/>
    </source>
</evidence>
<keyword evidence="4" id="KW-1185">Reference proteome</keyword>
<dbReference type="HAMAP" id="MF_01077">
    <property type="entry name" value="RimP"/>
    <property type="match status" value="1"/>
</dbReference>
<dbReference type="InterPro" id="IPR057234">
    <property type="entry name" value="DUF7912"/>
</dbReference>
<feature type="compositionally biased region" description="Acidic residues" evidence="1">
    <location>
        <begin position="101"/>
        <end position="111"/>
    </location>
</feature>
<dbReference type="EMBL" id="JALJOT010000001">
    <property type="protein sequence ID" value="KAK9918799.1"/>
    <property type="molecule type" value="Genomic_DNA"/>
</dbReference>
<comment type="caution">
    <text evidence="3">The sequence shown here is derived from an EMBL/GenBank/DDBJ whole genome shotgun (WGS) entry which is preliminary data.</text>
</comment>
<dbReference type="PANTHER" id="PTHR34544:SF3">
    <property type="entry name" value="OS07G0155200 PROTEIN"/>
    <property type="match status" value="1"/>
</dbReference>
<dbReference type="InterPro" id="IPR035956">
    <property type="entry name" value="RimP_N_sf"/>
</dbReference>
<reference evidence="3 4" key="1">
    <citation type="journal article" date="2024" name="Nat. Commun.">
        <title>Phylogenomics reveals the evolutionary origins of lichenization in chlorophyte algae.</title>
        <authorList>
            <person name="Puginier C."/>
            <person name="Libourel C."/>
            <person name="Otte J."/>
            <person name="Skaloud P."/>
            <person name="Haon M."/>
            <person name="Grisel S."/>
            <person name="Petersen M."/>
            <person name="Berrin J.G."/>
            <person name="Delaux P.M."/>
            <person name="Dal Grande F."/>
            <person name="Keller J."/>
        </authorList>
    </citation>
    <scope>NUCLEOTIDE SEQUENCE [LARGE SCALE GENOMIC DNA]</scope>
    <source>
        <strain evidence="3 4">SAG 216-7</strain>
    </source>
</reference>